<proteinExistence type="evidence at transcript level"/>
<evidence type="ECO:0000256" key="2">
    <source>
        <dbReference type="ARBA" id="ARBA00022490"/>
    </source>
</evidence>
<dbReference type="NCBIfam" id="NF003075">
    <property type="entry name" value="PRK03996.1"/>
    <property type="match status" value="1"/>
</dbReference>
<organism evidence="9">
    <name type="scientific">Hirondellea gigas</name>
    <dbReference type="NCBI Taxonomy" id="1518452"/>
    <lineage>
        <taxon>Eukaryota</taxon>
        <taxon>Metazoa</taxon>
        <taxon>Ecdysozoa</taxon>
        <taxon>Arthropoda</taxon>
        <taxon>Crustacea</taxon>
        <taxon>Multicrustacea</taxon>
        <taxon>Malacostraca</taxon>
        <taxon>Eumalacostraca</taxon>
        <taxon>Peracarida</taxon>
        <taxon>Amphipoda</taxon>
        <taxon>Amphilochidea</taxon>
        <taxon>Lysianassida</taxon>
        <taxon>Lysianassidira</taxon>
        <taxon>Lysianassoidea</taxon>
        <taxon>Lysianassidae</taxon>
        <taxon>Hirondellea</taxon>
    </lineage>
</organism>
<dbReference type="InterPro" id="IPR050115">
    <property type="entry name" value="Proteasome_alpha"/>
</dbReference>
<name>A0A6A7G3B6_9CRUS</name>
<dbReference type="Pfam" id="PF00227">
    <property type="entry name" value="Proteasome"/>
    <property type="match status" value="1"/>
</dbReference>
<evidence type="ECO:0000313" key="9">
    <source>
        <dbReference type="EMBL" id="LAC24859.1"/>
    </source>
</evidence>
<dbReference type="PROSITE" id="PS00388">
    <property type="entry name" value="PROTEASOME_ALPHA_1"/>
    <property type="match status" value="1"/>
</dbReference>
<dbReference type="Pfam" id="PF10584">
    <property type="entry name" value="Proteasome_A_N"/>
    <property type="match status" value="1"/>
</dbReference>
<evidence type="ECO:0000256" key="6">
    <source>
        <dbReference type="PROSITE-ProRule" id="PRU00808"/>
    </source>
</evidence>
<dbReference type="InterPro" id="IPR023332">
    <property type="entry name" value="Proteasome_alpha-type"/>
</dbReference>
<evidence type="ECO:0000259" key="8">
    <source>
        <dbReference type="PROSITE" id="PS00388"/>
    </source>
</evidence>
<dbReference type="PROSITE" id="PS51475">
    <property type="entry name" value="PROTEASOME_ALPHA_2"/>
    <property type="match status" value="1"/>
</dbReference>
<evidence type="ECO:0000256" key="5">
    <source>
        <dbReference type="ARBA" id="ARBA00026071"/>
    </source>
</evidence>
<keyword evidence="4 7" id="KW-0539">Nucleus</keyword>
<feature type="domain" description="Proteasome alpha-type subunits" evidence="8">
    <location>
        <begin position="8"/>
        <end position="30"/>
    </location>
</feature>
<protein>
    <recommendedName>
        <fullName evidence="7">Proteasome subunit alpha type</fullName>
    </recommendedName>
</protein>
<dbReference type="InterPro" id="IPR029055">
    <property type="entry name" value="Ntn_hydrolases_N"/>
</dbReference>
<dbReference type="PANTHER" id="PTHR11599">
    <property type="entry name" value="PROTEASOME SUBUNIT ALPHA/BETA"/>
    <property type="match status" value="1"/>
</dbReference>
<evidence type="ECO:0000256" key="4">
    <source>
        <dbReference type="ARBA" id="ARBA00023242"/>
    </source>
</evidence>
<dbReference type="InterPro" id="IPR000426">
    <property type="entry name" value="Proteasome_asu_N"/>
</dbReference>
<comment type="subunit">
    <text evidence="7">The 20S proteasome core is composed of 28 subunits that are arranged in four stacked rings, resulting in a barrel-shaped structure. The two end rings are each formed by seven alpha subunits, and the two central rings are each formed by seven beta subunits.</text>
</comment>
<sequence>MFLTRSDYDHGVNTFSPEGRLFQVEYATEAIKLGTTAVGIQTAEGVVLAVEKRITSSLLVPSSIKKIAEADSHIGIAFSGLTADARTLVDHARVQCQNHWFSYNEKLQVESCTQGICDLALGFGENERVMSRPYGVALLVAGVDDREGPVLYHTDPSGSYTKFEAKAIGAGSEGAQTTLQEDYNKSMKLHEAEKLALQILKQVMEDKINSTNVEVAVIPADTAEYRVYSPAEVDTIISQLTDLI</sequence>
<dbReference type="SUPFAM" id="SSF56235">
    <property type="entry name" value="N-terminal nucleophile aminohydrolases (Ntn hydrolases)"/>
    <property type="match status" value="1"/>
</dbReference>
<comment type="subcellular location">
    <subcellularLocation>
        <location evidence="7">Cytoplasm</location>
    </subcellularLocation>
    <subcellularLocation>
        <location evidence="7">Nucleus</location>
    </subcellularLocation>
</comment>
<keyword evidence="2 7" id="KW-0963">Cytoplasm</keyword>
<evidence type="ECO:0000256" key="1">
    <source>
        <dbReference type="ARBA" id="ARBA00002000"/>
    </source>
</evidence>
<dbReference type="GO" id="GO:0043161">
    <property type="term" value="P:proteasome-mediated ubiquitin-dependent protein catabolic process"/>
    <property type="evidence" value="ECO:0007669"/>
    <property type="project" value="InterPro"/>
</dbReference>
<comment type="function">
    <text evidence="1">The proteasome is a multicatalytic proteinase complex which is characterized by its ability to cleave peptides with Arg, Phe, Tyr, Leu, and Glu adjacent to the leaving group at neutral or slightly basic pH. The proteasome has an ATP-dependent proteolytic activity.</text>
</comment>
<dbReference type="SMART" id="SM00948">
    <property type="entry name" value="Proteasome_A_N"/>
    <property type="match status" value="1"/>
</dbReference>
<keyword evidence="3 6" id="KW-0647">Proteasome</keyword>
<accession>A0A6A7G3B6</accession>
<comment type="similarity">
    <text evidence="6 7">Belongs to the peptidase T1A family.</text>
</comment>
<comment type="subunit">
    <text evidence="5">The 26S proteasome consists of a 20S proteasome core and two 19S regulatory subunits. The 20S proteasome core is composed of 28 subunits that are arranged in four stacked rings, resulting in a barrel-shaped structure. The two end rings are each formed by seven alpha subunits, and the two central rings are each formed by seven beta subunits. The catalytic chamber with the active sites is on the inside of the barrel.</text>
</comment>
<dbReference type="InterPro" id="IPR001353">
    <property type="entry name" value="Proteasome_sua/b"/>
</dbReference>
<dbReference type="GO" id="GO:0005634">
    <property type="term" value="C:nucleus"/>
    <property type="evidence" value="ECO:0007669"/>
    <property type="project" value="UniProtKB-SubCell"/>
</dbReference>
<evidence type="ECO:0000256" key="3">
    <source>
        <dbReference type="ARBA" id="ARBA00022942"/>
    </source>
</evidence>
<dbReference type="EMBL" id="IACT01005713">
    <property type="protein sequence ID" value="LAC24859.1"/>
    <property type="molecule type" value="mRNA"/>
</dbReference>
<reference evidence="9" key="1">
    <citation type="submission" date="2017-11" db="EMBL/GenBank/DDBJ databases">
        <title>The sensing device of the deep-sea amphipod.</title>
        <authorList>
            <person name="Kobayashi H."/>
            <person name="Nagahama T."/>
            <person name="Arai W."/>
            <person name="Sasagawa Y."/>
            <person name="Umeda M."/>
            <person name="Hayashi T."/>
            <person name="Nikaido I."/>
            <person name="Watanabe H."/>
            <person name="Oguri K."/>
            <person name="Kitazato H."/>
            <person name="Fujioka K."/>
            <person name="Kido Y."/>
            <person name="Takami H."/>
        </authorList>
    </citation>
    <scope>NUCLEOTIDE SEQUENCE</scope>
    <source>
        <tissue evidence="9">Whole body</tissue>
    </source>
</reference>
<dbReference type="CDD" id="cd03753">
    <property type="entry name" value="proteasome_alpha_type_5"/>
    <property type="match status" value="1"/>
</dbReference>
<dbReference type="AlphaFoldDB" id="A0A6A7G3B6"/>
<dbReference type="InterPro" id="IPR033812">
    <property type="entry name" value="Proteasome_alpha_type_5"/>
</dbReference>
<evidence type="ECO:0000256" key="7">
    <source>
        <dbReference type="RuleBase" id="RU000551"/>
    </source>
</evidence>
<dbReference type="GO" id="GO:0019773">
    <property type="term" value="C:proteasome core complex, alpha-subunit complex"/>
    <property type="evidence" value="ECO:0007669"/>
    <property type="project" value="UniProtKB-UniRule"/>
</dbReference>
<dbReference type="Gene3D" id="3.60.20.10">
    <property type="entry name" value="Glutamine Phosphoribosylpyrophosphate, subunit 1, domain 1"/>
    <property type="match status" value="1"/>
</dbReference>
<dbReference type="GO" id="GO:0005829">
    <property type="term" value="C:cytosol"/>
    <property type="evidence" value="ECO:0007669"/>
    <property type="project" value="UniProtKB-ARBA"/>
</dbReference>
<dbReference type="FunFam" id="3.60.20.10:FF:000019">
    <property type="entry name" value="Proteasome subunit alpha type"/>
    <property type="match status" value="1"/>
</dbReference>